<keyword evidence="7" id="KW-0406">Ion transport</keyword>
<keyword evidence="4 10" id="KW-0812">Transmembrane</keyword>
<keyword evidence="8 10" id="KW-0472">Membrane</keyword>
<dbReference type="GO" id="GO:0015386">
    <property type="term" value="F:potassium:proton antiporter activity"/>
    <property type="evidence" value="ECO:0007669"/>
    <property type="project" value="TreeGrafter"/>
</dbReference>
<feature type="domain" description="Cation/H+ exchanger transmembrane" evidence="11">
    <location>
        <begin position="1"/>
        <end position="200"/>
    </location>
</feature>
<evidence type="ECO:0000256" key="9">
    <source>
        <dbReference type="ARBA" id="ARBA00023201"/>
    </source>
</evidence>
<feature type="transmembrane region" description="Helical" evidence="10">
    <location>
        <begin position="177"/>
        <end position="201"/>
    </location>
</feature>
<sequence length="377" mass="41123">MPYTAIMFIVGAIMGFCSTENIGSNAVTESTKMWIHIDGEVLLLAFLPGLLFLDSYNTNVYLFKQAISQLLVFAFPMGLCGTILTALVAYFVLPYGWSTDLCMLLGSILAATDPVAVAVLLNELGAPPRLRTHIAGESLLNDGAAVVFFKIFSARFFHEMGVDGVGEEIGWSRGIVLFLRLSLGGAVVGVLFGVLLVMMLFNLNRHLRMLVEFDSFTLGGAVWASIIPDFTGSDWLYLLILYTAVIIIRFVLMALFFPLTSRIGVGQNMREMIFQSWGGLRGAVGIALALLLSKEVVEYSEAGNLSEETRHQYQQYVQKLFGMVGGVACLSLIIAGPSSGPLLRVLGLITPSETRSNVVSNHEKHLAKEYLSILSIC</sequence>
<feature type="domain" description="Cation/H+ exchanger transmembrane" evidence="11">
    <location>
        <begin position="231"/>
        <end position="344"/>
    </location>
</feature>
<evidence type="ECO:0000256" key="3">
    <source>
        <dbReference type="ARBA" id="ARBA00022475"/>
    </source>
</evidence>
<feature type="transmembrane region" description="Helical" evidence="10">
    <location>
        <begin position="213"/>
        <end position="230"/>
    </location>
</feature>
<evidence type="ECO:0000256" key="7">
    <source>
        <dbReference type="ARBA" id="ARBA00023065"/>
    </source>
</evidence>
<dbReference type="InterPro" id="IPR018422">
    <property type="entry name" value="Cation/H_exchanger_CPA1"/>
</dbReference>
<dbReference type="EMBL" id="JATAAI010000007">
    <property type="protein sequence ID" value="KAK1744172.1"/>
    <property type="molecule type" value="Genomic_DNA"/>
</dbReference>
<dbReference type="Proteomes" id="UP001224775">
    <property type="component" value="Unassembled WGS sequence"/>
</dbReference>
<dbReference type="PANTHER" id="PTHR10110">
    <property type="entry name" value="SODIUM/HYDROGEN EXCHANGER"/>
    <property type="match status" value="1"/>
</dbReference>
<feature type="transmembrane region" description="Helical" evidence="10">
    <location>
        <begin position="43"/>
        <end position="63"/>
    </location>
</feature>
<feature type="transmembrane region" description="Helical" evidence="10">
    <location>
        <begin position="316"/>
        <end position="335"/>
    </location>
</feature>
<comment type="caution">
    <text evidence="12">The sequence shown here is derived from an EMBL/GenBank/DDBJ whole genome shotgun (WGS) entry which is preliminary data.</text>
</comment>
<protein>
    <submittedName>
        <fullName evidence="12">Sodium/hydrogen exchanger family protein</fullName>
    </submittedName>
</protein>
<evidence type="ECO:0000256" key="2">
    <source>
        <dbReference type="ARBA" id="ARBA00022448"/>
    </source>
</evidence>
<evidence type="ECO:0000256" key="6">
    <source>
        <dbReference type="ARBA" id="ARBA00023053"/>
    </source>
</evidence>
<feature type="transmembrane region" description="Helical" evidence="10">
    <location>
        <begin position="70"/>
        <end position="92"/>
    </location>
</feature>
<reference evidence="12" key="1">
    <citation type="submission" date="2023-06" db="EMBL/GenBank/DDBJ databases">
        <title>Survivors Of The Sea: Transcriptome response of Skeletonema marinoi to long-term dormancy.</title>
        <authorList>
            <person name="Pinder M.I.M."/>
            <person name="Kourtchenko O."/>
            <person name="Robertson E.K."/>
            <person name="Larsson T."/>
            <person name="Maumus F."/>
            <person name="Osuna-Cruz C.M."/>
            <person name="Vancaester E."/>
            <person name="Stenow R."/>
            <person name="Vandepoele K."/>
            <person name="Ploug H."/>
            <person name="Bruchert V."/>
            <person name="Godhe A."/>
            <person name="Topel M."/>
        </authorList>
    </citation>
    <scope>NUCLEOTIDE SEQUENCE</scope>
    <source>
        <strain evidence="12">R05AC</strain>
    </source>
</reference>
<dbReference type="GO" id="GO:0005886">
    <property type="term" value="C:plasma membrane"/>
    <property type="evidence" value="ECO:0007669"/>
    <property type="project" value="UniProtKB-SubCell"/>
</dbReference>
<dbReference type="PANTHER" id="PTHR10110:SF86">
    <property type="entry name" value="SODIUM_HYDROGEN EXCHANGER 7"/>
    <property type="match status" value="1"/>
</dbReference>
<dbReference type="GO" id="GO:0098719">
    <property type="term" value="P:sodium ion import across plasma membrane"/>
    <property type="evidence" value="ECO:0007669"/>
    <property type="project" value="TreeGrafter"/>
</dbReference>
<name>A0AAD8YEX1_9STRA</name>
<dbReference type="Pfam" id="PF00999">
    <property type="entry name" value="Na_H_Exchanger"/>
    <property type="match status" value="2"/>
</dbReference>
<dbReference type="GO" id="GO:0015385">
    <property type="term" value="F:sodium:proton antiporter activity"/>
    <property type="evidence" value="ECO:0007669"/>
    <property type="project" value="InterPro"/>
</dbReference>
<keyword evidence="5 10" id="KW-1133">Transmembrane helix</keyword>
<evidence type="ECO:0000256" key="8">
    <source>
        <dbReference type="ARBA" id="ARBA00023136"/>
    </source>
</evidence>
<dbReference type="InterPro" id="IPR006153">
    <property type="entry name" value="Cation/H_exchanger_TM"/>
</dbReference>
<dbReference type="AlphaFoldDB" id="A0AAD8YEX1"/>
<evidence type="ECO:0000256" key="10">
    <source>
        <dbReference type="SAM" id="Phobius"/>
    </source>
</evidence>
<accession>A0AAD8YEX1</accession>
<evidence type="ECO:0000256" key="4">
    <source>
        <dbReference type="ARBA" id="ARBA00022692"/>
    </source>
</evidence>
<comment type="subcellular location">
    <subcellularLocation>
        <location evidence="1">Cell membrane</location>
        <topology evidence="1">Multi-pass membrane protein</topology>
    </subcellularLocation>
</comment>
<evidence type="ECO:0000259" key="11">
    <source>
        <dbReference type="Pfam" id="PF00999"/>
    </source>
</evidence>
<keyword evidence="3" id="KW-1003">Cell membrane</keyword>
<gene>
    <name evidence="12" type="ORF">QTG54_004705</name>
</gene>
<proteinExistence type="predicted"/>
<keyword evidence="9" id="KW-0739">Sodium transport</keyword>
<evidence type="ECO:0000256" key="5">
    <source>
        <dbReference type="ARBA" id="ARBA00022989"/>
    </source>
</evidence>
<dbReference type="GO" id="GO:0051453">
    <property type="term" value="P:regulation of intracellular pH"/>
    <property type="evidence" value="ECO:0007669"/>
    <property type="project" value="TreeGrafter"/>
</dbReference>
<evidence type="ECO:0000313" key="13">
    <source>
        <dbReference type="Proteomes" id="UP001224775"/>
    </source>
</evidence>
<organism evidence="12 13">
    <name type="scientific">Skeletonema marinoi</name>
    <dbReference type="NCBI Taxonomy" id="267567"/>
    <lineage>
        <taxon>Eukaryota</taxon>
        <taxon>Sar</taxon>
        <taxon>Stramenopiles</taxon>
        <taxon>Ochrophyta</taxon>
        <taxon>Bacillariophyta</taxon>
        <taxon>Coscinodiscophyceae</taxon>
        <taxon>Thalassiosirophycidae</taxon>
        <taxon>Thalassiosirales</taxon>
        <taxon>Skeletonemataceae</taxon>
        <taxon>Skeletonema</taxon>
        <taxon>Skeletonema marinoi-dohrnii complex</taxon>
    </lineage>
</organism>
<keyword evidence="13" id="KW-1185">Reference proteome</keyword>
<evidence type="ECO:0000313" key="12">
    <source>
        <dbReference type="EMBL" id="KAK1744172.1"/>
    </source>
</evidence>
<feature type="transmembrane region" description="Helical" evidence="10">
    <location>
        <begin position="236"/>
        <end position="257"/>
    </location>
</feature>
<keyword evidence="2" id="KW-0813">Transport</keyword>
<keyword evidence="6" id="KW-0915">Sodium</keyword>
<evidence type="ECO:0000256" key="1">
    <source>
        <dbReference type="ARBA" id="ARBA00004651"/>
    </source>
</evidence>
<dbReference type="Gene3D" id="6.10.140.1330">
    <property type="match status" value="1"/>
</dbReference>